<reference evidence="2 3" key="1">
    <citation type="submission" date="2015-07" db="EMBL/GenBank/DDBJ databases">
        <title>Comparative genomics of the Sigatoka disease complex on banana suggests a link between parallel evolutionary changes in Pseudocercospora fijiensis and Pseudocercospora eumusae and increased virulence on the banana host.</title>
        <authorList>
            <person name="Chang T.-C."/>
            <person name="Salvucci A."/>
            <person name="Crous P.W."/>
            <person name="Stergiopoulos I."/>
        </authorList>
    </citation>
    <scope>NUCLEOTIDE SEQUENCE [LARGE SCALE GENOMIC DNA]</scope>
    <source>
        <strain evidence="2 3">CBS 114824</strain>
    </source>
</reference>
<sequence length="277" mass="30561">MLRGSVGCRAFHSKFSAFQQHDFRYFVRPGPIAKRSRLSLSTLTQKHTITSPRQTQGQGLGLGPGTHTAEMYHNLWLKRVWIPLWVIQLIFVLILLVVSSFALYGVAYIDRNDESDDYDNVYTALNAVAAVWIAICGLTVLFTLVEIILLARKRLSPVVAVSLESILFLIWLIIFVLVIVGVAQASRQAGSALGLIFIIIILATSLAKLIYSSVILHRYRKNRSAARGTYSAPGDAETGLQAYTAYNPSAGAPPNPLQLPVGVQRELRCVLKLILSV</sequence>
<feature type="transmembrane region" description="Helical" evidence="1">
    <location>
        <begin position="129"/>
        <end position="151"/>
    </location>
</feature>
<evidence type="ECO:0000313" key="3">
    <source>
        <dbReference type="Proteomes" id="UP000070133"/>
    </source>
</evidence>
<dbReference type="EMBL" id="LFZN01000210">
    <property type="protein sequence ID" value="KXS95565.1"/>
    <property type="molecule type" value="Genomic_DNA"/>
</dbReference>
<protein>
    <recommendedName>
        <fullName evidence="4">MARVEL domain-containing protein</fullName>
    </recommendedName>
</protein>
<feature type="transmembrane region" description="Helical" evidence="1">
    <location>
        <begin position="158"/>
        <end position="183"/>
    </location>
</feature>
<accession>A0A139GZE5</accession>
<name>A0A139GZE5_9PEZI</name>
<feature type="transmembrane region" description="Helical" evidence="1">
    <location>
        <begin position="189"/>
        <end position="211"/>
    </location>
</feature>
<dbReference type="OrthoDB" id="5211263at2759"/>
<comment type="caution">
    <text evidence="2">The sequence shown here is derived from an EMBL/GenBank/DDBJ whole genome shotgun (WGS) entry which is preliminary data.</text>
</comment>
<gene>
    <name evidence="2" type="ORF">AC578_5254</name>
</gene>
<keyword evidence="3" id="KW-1185">Reference proteome</keyword>
<evidence type="ECO:0008006" key="4">
    <source>
        <dbReference type="Google" id="ProtNLM"/>
    </source>
</evidence>
<keyword evidence="1" id="KW-0472">Membrane</keyword>
<feature type="transmembrane region" description="Helical" evidence="1">
    <location>
        <begin position="80"/>
        <end position="109"/>
    </location>
</feature>
<evidence type="ECO:0000313" key="2">
    <source>
        <dbReference type="EMBL" id="KXS95565.1"/>
    </source>
</evidence>
<dbReference type="AlphaFoldDB" id="A0A139GZE5"/>
<proteinExistence type="predicted"/>
<organism evidence="2 3">
    <name type="scientific">Pseudocercospora eumusae</name>
    <dbReference type="NCBI Taxonomy" id="321146"/>
    <lineage>
        <taxon>Eukaryota</taxon>
        <taxon>Fungi</taxon>
        <taxon>Dikarya</taxon>
        <taxon>Ascomycota</taxon>
        <taxon>Pezizomycotina</taxon>
        <taxon>Dothideomycetes</taxon>
        <taxon>Dothideomycetidae</taxon>
        <taxon>Mycosphaerellales</taxon>
        <taxon>Mycosphaerellaceae</taxon>
        <taxon>Pseudocercospora</taxon>
    </lineage>
</organism>
<dbReference type="Proteomes" id="UP000070133">
    <property type="component" value="Unassembled WGS sequence"/>
</dbReference>
<evidence type="ECO:0000256" key="1">
    <source>
        <dbReference type="SAM" id="Phobius"/>
    </source>
</evidence>
<keyword evidence="1" id="KW-0812">Transmembrane</keyword>
<keyword evidence="1" id="KW-1133">Transmembrane helix</keyword>